<feature type="transmembrane region" description="Helical" evidence="2">
    <location>
        <begin position="72"/>
        <end position="93"/>
    </location>
</feature>
<organism evidence="3 4">
    <name type="scientific">Schaalia odontolytica</name>
    <dbReference type="NCBI Taxonomy" id="1660"/>
    <lineage>
        <taxon>Bacteria</taxon>
        <taxon>Bacillati</taxon>
        <taxon>Actinomycetota</taxon>
        <taxon>Actinomycetes</taxon>
        <taxon>Actinomycetales</taxon>
        <taxon>Actinomycetaceae</taxon>
        <taxon>Schaalia</taxon>
    </lineage>
</organism>
<feature type="region of interest" description="Disordered" evidence="1">
    <location>
        <begin position="42"/>
        <end position="67"/>
    </location>
</feature>
<dbReference type="InterPro" id="IPR036779">
    <property type="entry name" value="LysM_dom_sf"/>
</dbReference>
<name>A0A0V8RR67_9ACTO</name>
<dbReference type="AlphaFoldDB" id="A0A0V8RR67"/>
<accession>A0A0V8RR67</accession>
<protein>
    <submittedName>
        <fullName evidence="3">Peptidoglycan-binding protein LysM</fullName>
    </submittedName>
</protein>
<gene>
    <name evidence="3" type="ORF">APY09_09035</name>
</gene>
<reference evidence="3 4" key="1">
    <citation type="submission" date="2015-10" db="EMBL/GenBank/DDBJ databases">
        <title>Draft Genome of Actinomyces odontolyticus subsp. actinosynbacter strain XH001.</title>
        <authorList>
            <person name="Mclean J.S."/>
            <person name="He X."/>
        </authorList>
    </citation>
    <scope>NUCLEOTIDE SEQUENCE [LARGE SCALE GENOMIC DNA]</scope>
    <source>
        <strain evidence="3 4">XH001</strain>
    </source>
</reference>
<dbReference type="OrthoDB" id="5084290at2"/>
<keyword evidence="2" id="KW-1133">Transmembrane helix</keyword>
<proteinExistence type="predicted"/>
<evidence type="ECO:0000313" key="4">
    <source>
        <dbReference type="Proteomes" id="UP000054686"/>
    </source>
</evidence>
<keyword evidence="2" id="KW-0472">Membrane</keyword>
<evidence type="ECO:0000256" key="1">
    <source>
        <dbReference type="SAM" id="MobiDB-lite"/>
    </source>
</evidence>
<evidence type="ECO:0000256" key="2">
    <source>
        <dbReference type="SAM" id="Phobius"/>
    </source>
</evidence>
<comment type="caution">
    <text evidence="3">The sequence shown here is derived from an EMBL/GenBank/DDBJ whole genome shotgun (WGS) entry which is preliminary data.</text>
</comment>
<evidence type="ECO:0000313" key="3">
    <source>
        <dbReference type="EMBL" id="KSW10630.1"/>
    </source>
</evidence>
<dbReference type="Gene3D" id="3.10.350.10">
    <property type="entry name" value="LysM domain"/>
    <property type="match status" value="1"/>
</dbReference>
<sequence length="154" mass="16349">MSVPVATQTAVSFPARRHPLRAVEDAPLATVRDISTAPSARRRVEAQRVDDPSYLRAPAAPRRRTRSSRRGIIAGALATVVLSVGAGALGLAIQPAAYDGPTVTKAVVSGDSVWSLAQNVKTDRPLEQVVADIERMNDVQGALQPGQRVLVPVR</sequence>
<dbReference type="Proteomes" id="UP000054686">
    <property type="component" value="Unassembled WGS sequence"/>
</dbReference>
<dbReference type="RefSeq" id="WP_060567484.1">
    <property type="nucleotide sequence ID" value="NZ_CP040006.1"/>
</dbReference>
<dbReference type="EMBL" id="LLVT01000003">
    <property type="protein sequence ID" value="KSW10630.1"/>
    <property type="molecule type" value="Genomic_DNA"/>
</dbReference>
<feature type="compositionally biased region" description="Basic and acidic residues" evidence="1">
    <location>
        <begin position="42"/>
        <end position="53"/>
    </location>
</feature>
<keyword evidence="2" id="KW-0812">Transmembrane</keyword>